<dbReference type="InterPro" id="IPR021109">
    <property type="entry name" value="Peptidase_aspartic_dom_sf"/>
</dbReference>
<dbReference type="InterPro" id="IPR036397">
    <property type="entry name" value="RNaseH_sf"/>
</dbReference>
<dbReference type="Pfam" id="PF23309">
    <property type="entry name" value="DUF7083"/>
    <property type="match status" value="1"/>
</dbReference>
<dbReference type="PANTHER" id="PTHR37984:SF5">
    <property type="entry name" value="PROTEIN NYNRIN-LIKE"/>
    <property type="match status" value="1"/>
</dbReference>
<dbReference type="GO" id="GO:0006508">
    <property type="term" value="P:proteolysis"/>
    <property type="evidence" value="ECO:0007669"/>
    <property type="project" value="InterPro"/>
</dbReference>
<dbReference type="Pfam" id="PF00665">
    <property type="entry name" value="rve"/>
    <property type="match status" value="1"/>
</dbReference>
<keyword evidence="4" id="KW-0255">Endonuclease</keyword>
<evidence type="ECO:0000256" key="3">
    <source>
        <dbReference type="ARBA" id="ARBA00022722"/>
    </source>
</evidence>
<dbReference type="PANTHER" id="PTHR37984">
    <property type="entry name" value="PROTEIN CBG26694"/>
    <property type="match status" value="1"/>
</dbReference>
<dbReference type="InterPro" id="IPR001995">
    <property type="entry name" value="Peptidase_A2_cat"/>
</dbReference>
<evidence type="ECO:0000259" key="8">
    <source>
        <dbReference type="PROSITE" id="PS50994"/>
    </source>
</evidence>
<keyword evidence="1" id="KW-0808">Transferase</keyword>
<dbReference type="GO" id="GO:0016779">
    <property type="term" value="F:nucleotidyltransferase activity"/>
    <property type="evidence" value="ECO:0007669"/>
    <property type="project" value="UniProtKB-KW"/>
</dbReference>
<dbReference type="GO" id="GO:0003676">
    <property type="term" value="F:nucleic acid binding"/>
    <property type="evidence" value="ECO:0007669"/>
    <property type="project" value="InterPro"/>
</dbReference>
<dbReference type="AlphaFoldDB" id="A0AA36H1L9"/>
<evidence type="ECO:0008006" key="11">
    <source>
        <dbReference type="Google" id="ProtNLM"/>
    </source>
</evidence>
<comment type="caution">
    <text evidence="9">The sequence shown here is derived from an EMBL/GenBank/DDBJ whole genome shotgun (WGS) entry which is preliminary data.</text>
</comment>
<dbReference type="Proteomes" id="UP001176961">
    <property type="component" value="Unassembled WGS sequence"/>
</dbReference>
<evidence type="ECO:0000256" key="6">
    <source>
        <dbReference type="SAM" id="Coils"/>
    </source>
</evidence>
<evidence type="ECO:0000256" key="5">
    <source>
        <dbReference type="ARBA" id="ARBA00022801"/>
    </source>
</evidence>
<organism evidence="9 10">
    <name type="scientific">Cylicocyclus nassatus</name>
    <name type="common">Nematode worm</name>
    <dbReference type="NCBI Taxonomy" id="53992"/>
    <lineage>
        <taxon>Eukaryota</taxon>
        <taxon>Metazoa</taxon>
        <taxon>Ecdysozoa</taxon>
        <taxon>Nematoda</taxon>
        <taxon>Chromadorea</taxon>
        <taxon>Rhabditida</taxon>
        <taxon>Rhabditina</taxon>
        <taxon>Rhabditomorpha</taxon>
        <taxon>Strongyloidea</taxon>
        <taxon>Strongylidae</taxon>
        <taxon>Cylicocyclus</taxon>
    </lineage>
</organism>
<accession>A0AA36H1L9</accession>
<dbReference type="SUPFAM" id="SSF50630">
    <property type="entry name" value="Acid proteases"/>
    <property type="match status" value="1"/>
</dbReference>
<keyword evidence="10" id="KW-1185">Reference proteome</keyword>
<keyword evidence="3" id="KW-0540">Nuclease</keyword>
<dbReference type="PROSITE" id="PS50994">
    <property type="entry name" value="INTEGRASE"/>
    <property type="match status" value="1"/>
</dbReference>
<protein>
    <recommendedName>
        <fullName evidence="11">Integrase catalytic domain-containing protein</fullName>
    </recommendedName>
</protein>
<dbReference type="GO" id="GO:0015074">
    <property type="term" value="P:DNA integration"/>
    <property type="evidence" value="ECO:0007669"/>
    <property type="project" value="InterPro"/>
</dbReference>
<dbReference type="InterPro" id="IPR001584">
    <property type="entry name" value="Integrase_cat-core"/>
</dbReference>
<dbReference type="GO" id="GO:0004519">
    <property type="term" value="F:endonuclease activity"/>
    <property type="evidence" value="ECO:0007669"/>
    <property type="project" value="UniProtKB-KW"/>
</dbReference>
<dbReference type="SUPFAM" id="SSF53098">
    <property type="entry name" value="Ribonuclease H-like"/>
    <property type="match status" value="1"/>
</dbReference>
<dbReference type="PROSITE" id="PS50175">
    <property type="entry name" value="ASP_PROT_RETROV"/>
    <property type="match status" value="1"/>
</dbReference>
<name>A0AA36H1L9_CYLNA</name>
<dbReference type="Gene3D" id="3.30.420.10">
    <property type="entry name" value="Ribonuclease H-like superfamily/Ribonuclease H"/>
    <property type="match status" value="1"/>
</dbReference>
<feature type="domain" description="Peptidase A2" evidence="7">
    <location>
        <begin position="353"/>
        <end position="371"/>
    </location>
</feature>
<evidence type="ECO:0000256" key="2">
    <source>
        <dbReference type="ARBA" id="ARBA00022695"/>
    </source>
</evidence>
<proteinExistence type="predicted"/>
<evidence type="ECO:0000313" key="9">
    <source>
        <dbReference type="EMBL" id="CAJ0602126.1"/>
    </source>
</evidence>
<feature type="coiled-coil region" evidence="6">
    <location>
        <begin position="22"/>
        <end position="70"/>
    </location>
</feature>
<dbReference type="InterPro" id="IPR050951">
    <property type="entry name" value="Retrovirus_Pol_polyprotein"/>
</dbReference>
<dbReference type="EMBL" id="CATQJL010000305">
    <property type="protein sequence ID" value="CAJ0602126.1"/>
    <property type="molecule type" value="Genomic_DNA"/>
</dbReference>
<dbReference type="Gene3D" id="2.40.70.10">
    <property type="entry name" value="Acid Proteases"/>
    <property type="match status" value="1"/>
</dbReference>
<keyword evidence="2" id="KW-0548">Nucleotidyltransferase</keyword>
<reference evidence="9" key="1">
    <citation type="submission" date="2023-07" db="EMBL/GenBank/DDBJ databases">
        <authorList>
            <consortium name="CYATHOMIX"/>
        </authorList>
    </citation>
    <scope>NUCLEOTIDE SEQUENCE</scope>
    <source>
        <strain evidence="9">N/A</strain>
    </source>
</reference>
<evidence type="ECO:0000259" key="7">
    <source>
        <dbReference type="PROSITE" id="PS50175"/>
    </source>
</evidence>
<gene>
    <name evidence="9" type="ORF">CYNAS_LOCUS14109</name>
</gene>
<evidence type="ECO:0000256" key="4">
    <source>
        <dbReference type="ARBA" id="ARBA00022759"/>
    </source>
</evidence>
<keyword evidence="6" id="KW-0175">Coiled coil</keyword>
<dbReference type="InterPro" id="IPR012337">
    <property type="entry name" value="RNaseH-like_sf"/>
</dbReference>
<dbReference type="InterPro" id="IPR055510">
    <property type="entry name" value="DUF7083"/>
</dbReference>
<keyword evidence="5" id="KW-0378">Hydrolase</keyword>
<feature type="domain" description="Integrase catalytic" evidence="8">
    <location>
        <begin position="519"/>
        <end position="642"/>
    </location>
</feature>
<sequence length="642" mass="73647">MPKASEERHGHDSLEKVLSVMVDQMRIQQEQMQMQAQALQEQMQVHLQLQQEQQTQLQAQQEQMKELIITLASKQGAVQDASKDQYDQLSKEVQRFVSDEETGNTFAYWYGRYGPIIRDAQLPDHKKRDLILMKQDEEAYRKYADEVLPAQPHDLDFDTTIANLQKLFASKKTLIRRRNECLRIACPPLTPTCVPFREYANTIKRMDEDARLKELDYTAMKTLQFVAGLQDPSLREVRLRMIRRLDAHRDEAPLTIEDLVAECENFTALKMNNTDMEGTRDIHAVWKKKEVTCFTCGGPHFRRDCPQSDNTGRKKRRKTGAQFGRRRQCKHVVAFDTESARTYLDVVVRGCNLKLQLDTGADITLISRRAWKRMGSPALEPCVMPVETASGTSMKIYGKFSTDFSIRDRVTGKMLHGNGTCYVTEGSNLLGLEWCIQLPAYKKLKGNFYCRKVTSEEKIRAEVVADLKKKYGEVFNSDLGKCTKSKGINRDIKDSARRCRAGQEAAKMPTKTVRHSWKMEQKPWNRLHIDYAGPLNGKMYLVVVDTYSQWPEVFEMPSSSTTAILRELKSLFARFGDLQVIVSDNGTQFTAKEFQNFCEERGIKHMRSPPFHPQSNGQAERTTFACRAALRTSDKDTTVAAE</sequence>
<evidence type="ECO:0000256" key="1">
    <source>
        <dbReference type="ARBA" id="ARBA00022679"/>
    </source>
</evidence>
<dbReference type="GO" id="GO:0004190">
    <property type="term" value="F:aspartic-type endopeptidase activity"/>
    <property type="evidence" value="ECO:0007669"/>
    <property type="project" value="InterPro"/>
</dbReference>
<evidence type="ECO:0000313" key="10">
    <source>
        <dbReference type="Proteomes" id="UP001176961"/>
    </source>
</evidence>